<dbReference type="Gene3D" id="1.10.10.60">
    <property type="entry name" value="Homeodomain-like"/>
    <property type="match status" value="2"/>
</dbReference>
<dbReference type="InterPro" id="IPR009057">
    <property type="entry name" value="Homeodomain-like_sf"/>
</dbReference>
<keyword evidence="3" id="KW-0804">Transcription</keyword>
<dbReference type="InterPro" id="IPR018060">
    <property type="entry name" value="HTH_AraC"/>
</dbReference>
<comment type="caution">
    <text evidence="5">The sequence shown here is derived from an EMBL/GenBank/DDBJ whole genome shotgun (WGS) entry which is preliminary data.</text>
</comment>
<dbReference type="Proteomes" id="UP000608071">
    <property type="component" value="Unassembled WGS sequence"/>
</dbReference>
<dbReference type="SUPFAM" id="SSF46689">
    <property type="entry name" value="Homeodomain-like"/>
    <property type="match status" value="2"/>
</dbReference>
<evidence type="ECO:0000256" key="3">
    <source>
        <dbReference type="ARBA" id="ARBA00023163"/>
    </source>
</evidence>
<dbReference type="SUPFAM" id="SSF51215">
    <property type="entry name" value="Regulatory protein AraC"/>
    <property type="match status" value="1"/>
</dbReference>
<dbReference type="PANTHER" id="PTHR43280:SF2">
    <property type="entry name" value="HTH-TYPE TRANSCRIPTIONAL REGULATOR EXSA"/>
    <property type="match status" value="1"/>
</dbReference>
<dbReference type="RefSeq" id="WP_191803914.1">
    <property type="nucleotide sequence ID" value="NZ_JACSQL010000014.1"/>
</dbReference>
<dbReference type="PANTHER" id="PTHR43280">
    <property type="entry name" value="ARAC-FAMILY TRANSCRIPTIONAL REGULATOR"/>
    <property type="match status" value="1"/>
</dbReference>
<dbReference type="InterPro" id="IPR018062">
    <property type="entry name" value="HTH_AraC-typ_CS"/>
</dbReference>
<dbReference type="PROSITE" id="PS00041">
    <property type="entry name" value="HTH_ARAC_FAMILY_1"/>
    <property type="match status" value="1"/>
</dbReference>
<dbReference type="Pfam" id="PF12833">
    <property type="entry name" value="HTH_18"/>
    <property type="match status" value="1"/>
</dbReference>
<feature type="domain" description="HTH araC/xylS-type" evidence="4">
    <location>
        <begin position="164"/>
        <end position="262"/>
    </location>
</feature>
<dbReference type="PRINTS" id="PR00032">
    <property type="entry name" value="HTHARAC"/>
</dbReference>
<evidence type="ECO:0000313" key="6">
    <source>
        <dbReference type="Proteomes" id="UP000608071"/>
    </source>
</evidence>
<dbReference type="InterPro" id="IPR003313">
    <property type="entry name" value="AraC-bd"/>
</dbReference>
<dbReference type="SMART" id="SM00342">
    <property type="entry name" value="HTH_ARAC"/>
    <property type="match status" value="1"/>
</dbReference>
<dbReference type="PROSITE" id="PS01124">
    <property type="entry name" value="HTH_ARAC_FAMILY_2"/>
    <property type="match status" value="1"/>
</dbReference>
<keyword evidence="1" id="KW-0805">Transcription regulation</keyword>
<dbReference type="InterPro" id="IPR037923">
    <property type="entry name" value="HTH-like"/>
</dbReference>
<dbReference type="EMBL" id="JACSQL010000014">
    <property type="protein sequence ID" value="MBD7970632.1"/>
    <property type="molecule type" value="Genomic_DNA"/>
</dbReference>
<evidence type="ECO:0000256" key="1">
    <source>
        <dbReference type="ARBA" id="ARBA00023015"/>
    </source>
</evidence>
<keyword evidence="2" id="KW-0238">DNA-binding</keyword>
<dbReference type="Pfam" id="PF02311">
    <property type="entry name" value="AraC_binding"/>
    <property type="match status" value="1"/>
</dbReference>
<sequence>MDIRLHACSYSLHNRPFKTSYNPPPFYLIRLQVLGFAQALVHGEMKQVSPGDLLMYPPGEPYHLRVGKEGEDTESGDYFLLCDGSWMDEWWRRHDRDTLKRIPLDDHLLYLWQQLSIEQHRVNRNNQEIIGHLLCTLLLTMDQVTLDTGQKQGQDSVRSNELVVKMKQYINDHALRPLRVEEVAHHAGLSVSRAVHLFKEVTGYTIIGYAGEIRLSHAIERIQYTEASLESIAYSCGFGTYSYFHKCFKEKVGCSPSEFRKRPVLVGKDNQHYGTIQTISGISPDAYWFLRS</sequence>
<name>A0ABR8T4I5_9BACL</name>
<reference evidence="5 6" key="1">
    <citation type="submission" date="2020-08" db="EMBL/GenBank/DDBJ databases">
        <title>A Genomic Blueprint of the Chicken Gut Microbiome.</title>
        <authorList>
            <person name="Gilroy R."/>
            <person name="Ravi A."/>
            <person name="Getino M."/>
            <person name="Pursley I."/>
            <person name="Horton D.L."/>
            <person name="Alikhan N.-F."/>
            <person name="Baker D."/>
            <person name="Gharbi K."/>
            <person name="Hall N."/>
            <person name="Watson M."/>
            <person name="Adriaenssens E.M."/>
            <person name="Foster-Nyarko E."/>
            <person name="Jarju S."/>
            <person name="Secka A."/>
            <person name="Antonio M."/>
            <person name="Oren A."/>
            <person name="Chaudhuri R."/>
            <person name="La Ragione R.M."/>
            <person name="Hildebrand F."/>
            <person name="Pallen M.J."/>
        </authorList>
    </citation>
    <scope>NUCLEOTIDE SEQUENCE [LARGE SCALE GENOMIC DNA]</scope>
    <source>
        <strain evidence="5 6">Sa2BVA9</strain>
    </source>
</reference>
<evidence type="ECO:0000259" key="4">
    <source>
        <dbReference type="PROSITE" id="PS01124"/>
    </source>
</evidence>
<protein>
    <submittedName>
        <fullName evidence="5">Helix-turn-helix transcriptional regulator</fullName>
    </submittedName>
</protein>
<accession>A0ABR8T4I5</accession>
<evidence type="ECO:0000313" key="5">
    <source>
        <dbReference type="EMBL" id="MBD7970632.1"/>
    </source>
</evidence>
<proteinExistence type="predicted"/>
<keyword evidence="6" id="KW-1185">Reference proteome</keyword>
<organism evidence="5 6">
    <name type="scientific">Paenibacillus gallinarum</name>
    <dbReference type="NCBI Taxonomy" id="2762232"/>
    <lineage>
        <taxon>Bacteria</taxon>
        <taxon>Bacillati</taxon>
        <taxon>Bacillota</taxon>
        <taxon>Bacilli</taxon>
        <taxon>Bacillales</taxon>
        <taxon>Paenibacillaceae</taxon>
        <taxon>Paenibacillus</taxon>
    </lineage>
</organism>
<gene>
    <name evidence="5" type="ORF">H9647_21445</name>
</gene>
<dbReference type="InterPro" id="IPR020449">
    <property type="entry name" value="Tscrpt_reg_AraC-type_HTH"/>
</dbReference>
<evidence type="ECO:0000256" key="2">
    <source>
        <dbReference type="ARBA" id="ARBA00023125"/>
    </source>
</evidence>